<evidence type="ECO:0000256" key="2">
    <source>
        <dbReference type="ARBA" id="ARBA00022801"/>
    </source>
</evidence>
<keyword evidence="4" id="KW-0121">Carboxypeptidase</keyword>
<proteinExistence type="inferred from homology"/>
<sequence length="443" mass="49030">MRLKYLSALVVGVVLSLPTQAQVYLDSTEVANILHPKAVVVTQPKVAALDTDDSGEEEEDTDSIIPAFTTDSHLSWKENITARLDGILRSALLETVQTSVMVWDLTDDVPVYQFRERLHLRPASTMKCVTAIATLDKLGADYDFKTRLYYSGEIDDSTQVLRGDLYCVGGMDPMLSSSDVTEMARAVRDLGIKTIEGSVYADLSFKDRDRLGKGWCWDDKNPNLSPLLVDGKDEFTYRFSRKLEDMGVTLNGSTGERQLPANAQLLTTRTHSIRQVLHRMMKVSDNLYAESMFYQLAANGGTRWASAKTARQYENALFSRIGLNPRDYNVADGSGLSLYNYVTTELEVKLLRYVYQRPDIYEAYLESQPIAGVDGTLRSRMRGTAAAGNVKAKTGTVKGVSSLAGYLTASNGHLLCFSIINNGGLSNGPMRNFQNKICVALCQ</sequence>
<feature type="chain" id="PRO_5041694449" evidence="3">
    <location>
        <begin position="22"/>
        <end position="443"/>
    </location>
</feature>
<gene>
    <name evidence="4" type="ORF">SAMN06265364_11915</name>
</gene>
<dbReference type="GO" id="GO:0004185">
    <property type="term" value="F:serine-type carboxypeptidase activity"/>
    <property type="evidence" value="ECO:0007669"/>
    <property type="project" value="InterPro"/>
</dbReference>
<dbReference type="RefSeq" id="WP_167386058.1">
    <property type="nucleotide sequence ID" value="NZ_CAUUKV010000022.1"/>
</dbReference>
<dbReference type="NCBIfam" id="TIGR00666">
    <property type="entry name" value="PBP4"/>
    <property type="match status" value="1"/>
</dbReference>
<dbReference type="PANTHER" id="PTHR30023:SF0">
    <property type="entry name" value="PENICILLIN-SENSITIVE CARBOXYPEPTIDASE A"/>
    <property type="match status" value="1"/>
</dbReference>
<dbReference type="Gene3D" id="3.50.80.20">
    <property type="entry name" value="D-Ala-D-Ala carboxypeptidase C, peptidase S13"/>
    <property type="match status" value="1"/>
</dbReference>
<comment type="caution">
    <text evidence="4">The sequence shown here is derived from an EMBL/GenBank/DDBJ whole genome shotgun (WGS) entry which is preliminary data.</text>
</comment>
<feature type="signal peptide" evidence="3">
    <location>
        <begin position="1"/>
        <end position="21"/>
    </location>
</feature>
<dbReference type="Proteomes" id="UP000198427">
    <property type="component" value="Unassembled WGS sequence"/>
</dbReference>
<keyword evidence="4" id="KW-0645">Protease</keyword>
<dbReference type="Gene3D" id="3.40.710.10">
    <property type="entry name" value="DD-peptidase/beta-lactamase superfamily"/>
    <property type="match status" value="1"/>
</dbReference>
<dbReference type="PRINTS" id="PR00922">
    <property type="entry name" value="DADACBPTASE3"/>
</dbReference>
<name>A0AA94IVI2_9BACT</name>
<dbReference type="AlphaFoldDB" id="A0AA94IVI2"/>
<dbReference type="GeneID" id="94029042"/>
<dbReference type="PANTHER" id="PTHR30023">
    <property type="entry name" value="D-ALANYL-D-ALANINE CARBOXYPEPTIDASE"/>
    <property type="match status" value="1"/>
</dbReference>
<reference evidence="4 5" key="1">
    <citation type="submission" date="2017-06" db="EMBL/GenBank/DDBJ databases">
        <authorList>
            <person name="Varghese N."/>
            <person name="Submissions S."/>
        </authorList>
    </citation>
    <scope>NUCLEOTIDE SEQUENCE [LARGE SCALE GENOMIC DNA]</scope>
    <source>
        <strain evidence="4 5">DSM 26989</strain>
    </source>
</reference>
<comment type="similarity">
    <text evidence="1">Belongs to the peptidase S13 family.</text>
</comment>
<keyword evidence="5" id="KW-1185">Reference proteome</keyword>
<organism evidence="4 5">
    <name type="scientific">Prevotella jejuni</name>
    <dbReference type="NCBI Taxonomy" id="1177574"/>
    <lineage>
        <taxon>Bacteria</taxon>
        <taxon>Pseudomonadati</taxon>
        <taxon>Bacteroidota</taxon>
        <taxon>Bacteroidia</taxon>
        <taxon>Bacteroidales</taxon>
        <taxon>Prevotellaceae</taxon>
        <taxon>Prevotella</taxon>
    </lineage>
</organism>
<dbReference type="GO" id="GO:0000270">
    <property type="term" value="P:peptidoglycan metabolic process"/>
    <property type="evidence" value="ECO:0007669"/>
    <property type="project" value="TreeGrafter"/>
</dbReference>
<dbReference type="InterPro" id="IPR000667">
    <property type="entry name" value="Peptidase_S13"/>
</dbReference>
<dbReference type="EMBL" id="FZNZ01000019">
    <property type="protein sequence ID" value="SNR91651.1"/>
    <property type="molecule type" value="Genomic_DNA"/>
</dbReference>
<evidence type="ECO:0000313" key="5">
    <source>
        <dbReference type="Proteomes" id="UP000198427"/>
    </source>
</evidence>
<dbReference type="GO" id="GO:0006508">
    <property type="term" value="P:proteolysis"/>
    <property type="evidence" value="ECO:0007669"/>
    <property type="project" value="InterPro"/>
</dbReference>
<evidence type="ECO:0000256" key="1">
    <source>
        <dbReference type="ARBA" id="ARBA00006096"/>
    </source>
</evidence>
<dbReference type="Pfam" id="PF02113">
    <property type="entry name" value="Peptidase_S13"/>
    <property type="match status" value="2"/>
</dbReference>
<protein>
    <submittedName>
        <fullName evidence="4">D-alanyl-D-alanine carboxypeptidase / D-alanyl-D-alanine-endopeptidase (Penicillin-binding protein 4)</fullName>
    </submittedName>
</protein>
<dbReference type="InterPro" id="IPR012338">
    <property type="entry name" value="Beta-lactam/transpept-like"/>
</dbReference>
<dbReference type="SUPFAM" id="SSF56601">
    <property type="entry name" value="beta-lactamase/transpeptidase-like"/>
    <property type="match status" value="1"/>
</dbReference>
<evidence type="ECO:0000313" key="4">
    <source>
        <dbReference type="EMBL" id="SNR91651.1"/>
    </source>
</evidence>
<accession>A0AA94IVI2</accession>
<keyword evidence="3" id="KW-0732">Signal</keyword>
<evidence type="ECO:0000256" key="3">
    <source>
        <dbReference type="SAM" id="SignalP"/>
    </source>
</evidence>
<keyword evidence="2" id="KW-0378">Hydrolase</keyword>